<dbReference type="PROSITE" id="PS00369">
    <property type="entry name" value="PTS_HPR_HIS"/>
    <property type="match status" value="1"/>
</dbReference>
<keyword evidence="12" id="KW-0479">Metal-binding</keyword>
<evidence type="ECO:0000256" key="4">
    <source>
        <dbReference type="ARBA" id="ARBA00007837"/>
    </source>
</evidence>
<proteinExistence type="inferred from homology"/>
<dbReference type="PROSITE" id="PS00372">
    <property type="entry name" value="PTS_EIIA_TYPE_2_HIS"/>
    <property type="match status" value="1"/>
</dbReference>
<sequence>MLTLTTQDVRMNMRAANKQEALSVLAQVLAEDGLTTPDYIQGLQDREAQAATYLGQGIAIPHGTPDSRAAILRTGVRLVHFADGVVWTDAGDVVYLAAVIAAKSDEHLQVLKKLTRALDADVAEKIKTATTPDAIIELIEGEPKSFLAHEALIATDIAAADTDTLYQHAVARLKQQGVFTQDVLGLPLTLNRISQALYVATVANADKAALALGVAKQPFADGVRALAVIADGKNTDEAALSASLDGLLSDEFAQALAKSTPTSAELAQILHAELIPNWQGKSALVLNAHGLHARPATFLSELAKKANGEIKVALENGAYVSAKSLTRLLALGAERGQTLNFIAEPNTDAVAHLDALVAAVADGLGEEVTPITAENKSNTANKNAAQTMLSAPVASIQAGEQTAAVPASAGLAVGEAYVVREMRFKYPMTANNPAEQFTALQDAIAAVKTDLHAIVSSAKSASVAQIFTAHIALLDDEEISYGAKDGIDDGLSAPAAWHAHIESLAKAQSVLSNRLLAERAADLRDVGQKVLAKLTGQDVPAAPDSPYVLIKDDLLPSDVARLDPAYVAGILTAGGGASSHSAIVARALGIPALVGAGKGVLEIAQGEKVLIDGGAGWFVMSPDSAMIERCQHEQAQRTERKRIAHQHALSPAKTLDNHQVEVAANLGNVKDAADVVAQGAEAVGLLRTELVFMAHSQIPDIATQIADYEQVFDALDGRPLVVRTLDIGGDKPLPYLPMPSEDNPFLGVRGVRLTLQYPNLLKDQLTALVRAAKGRDVRIMFPMIGRFEEWQAAKAILDDVLANEPHENVQVGMMIEVPSAAVMAHAFAADVDFFSVGTNDLTQYVLAIDRGHPVLSKDADGLHPSVLNLIHQTVQAAHAHGKWVGVCGELAADEKAVPILLGLGVDELSMSAASIALTKAQIRELDFTECQALAERALRCRTAKEVRALAG</sequence>
<feature type="domain" description="HPr" evidence="16">
    <location>
        <begin position="278"/>
        <end position="367"/>
    </location>
</feature>
<evidence type="ECO:0000256" key="5">
    <source>
        <dbReference type="ARBA" id="ARBA00012232"/>
    </source>
</evidence>
<protein>
    <recommendedName>
        <fullName evidence="5">phosphoenolpyruvate--protein phosphotransferase</fullName>
        <ecNumber evidence="5">2.7.3.9</ecNumber>
    </recommendedName>
</protein>
<organism evidence="17 19">
    <name type="scientific">Moraxella caviae</name>
    <dbReference type="NCBI Taxonomy" id="34060"/>
    <lineage>
        <taxon>Bacteria</taxon>
        <taxon>Pseudomonadati</taxon>
        <taxon>Pseudomonadota</taxon>
        <taxon>Gammaproteobacteria</taxon>
        <taxon>Moraxellales</taxon>
        <taxon>Moraxellaceae</taxon>
        <taxon>Moraxella</taxon>
    </lineage>
</organism>
<dbReference type="PANTHER" id="PTHR46244:SF6">
    <property type="entry name" value="PHOSPHOENOLPYRUVATE-PROTEIN PHOSPHOTRANSFERASE"/>
    <property type="match status" value="1"/>
</dbReference>
<dbReference type="CDD" id="cd00367">
    <property type="entry name" value="PTS-HPr_like"/>
    <property type="match status" value="1"/>
</dbReference>
<dbReference type="InterPro" id="IPR036618">
    <property type="entry name" value="PtsI_HPr-bd_sf"/>
</dbReference>
<dbReference type="AlphaFoldDB" id="A0A1S9ZYI6"/>
<dbReference type="Pfam" id="PF00391">
    <property type="entry name" value="PEP-utilizers"/>
    <property type="match status" value="1"/>
</dbReference>
<evidence type="ECO:0000313" key="18">
    <source>
        <dbReference type="EMBL" id="STZ14913.1"/>
    </source>
</evidence>
<dbReference type="EMBL" id="MUXU01000049">
    <property type="protein sequence ID" value="OOR88503.1"/>
    <property type="molecule type" value="Genomic_DNA"/>
</dbReference>
<comment type="similarity">
    <text evidence="4">Belongs to the PEP-utilizing enzyme family.</text>
</comment>
<dbReference type="PROSITE" id="PS51094">
    <property type="entry name" value="PTS_EIIA_TYPE_2"/>
    <property type="match status" value="1"/>
</dbReference>
<dbReference type="SUPFAM" id="SSF52009">
    <property type="entry name" value="Phosphohistidine domain"/>
    <property type="match status" value="1"/>
</dbReference>
<dbReference type="CDD" id="cd00211">
    <property type="entry name" value="PTS_IIA_fru"/>
    <property type="match status" value="1"/>
</dbReference>
<dbReference type="SUPFAM" id="SSF55804">
    <property type="entry name" value="Phoshotransferase/anion transport protein"/>
    <property type="match status" value="1"/>
</dbReference>
<keyword evidence="14" id="KW-0460">Magnesium</keyword>
<dbReference type="InterPro" id="IPR018274">
    <property type="entry name" value="PEP_util_AS"/>
</dbReference>
<keyword evidence="6" id="KW-0813">Transport</keyword>
<dbReference type="Pfam" id="PF00381">
    <property type="entry name" value="PTS-HPr"/>
    <property type="match status" value="1"/>
</dbReference>
<dbReference type="NCBIfam" id="TIGR01417">
    <property type="entry name" value="PTS_I_fam"/>
    <property type="match status" value="1"/>
</dbReference>
<dbReference type="InterPro" id="IPR015813">
    <property type="entry name" value="Pyrv/PenolPyrv_kinase-like_dom"/>
</dbReference>
<dbReference type="SUPFAM" id="SSF51621">
    <property type="entry name" value="Phosphoenolpyruvate/pyruvate domain"/>
    <property type="match status" value="1"/>
</dbReference>
<dbReference type="GO" id="GO:0005737">
    <property type="term" value="C:cytoplasm"/>
    <property type="evidence" value="ECO:0007669"/>
    <property type="project" value="UniProtKB-SubCell"/>
</dbReference>
<dbReference type="GO" id="GO:0046872">
    <property type="term" value="F:metal ion binding"/>
    <property type="evidence" value="ECO:0007669"/>
    <property type="project" value="UniProtKB-KW"/>
</dbReference>
<dbReference type="InterPro" id="IPR000032">
    <property type="entry name" value="HPr-like"/>
</dbReference>
<dbReference type="SUPFAM" id="SSF55594">
    <property type="entry name" value="HPr-like"/>
    <property type="match status" value="1"/>
</dbReference>
<dbReference type="PRINTS" id="PR01736">
    <property type="entry name" value="PHPHTRNFRASE"/>
</dbReference>
<keyword evidence="9" id="KW-0762">Sugar transport</keyword>
<evidence type="ECO:0000256" key="13">
    <source>
        <dbReference type="ARBA" id="ARBA00022777"/>
    </source>
</evidence>
<keyword evidence="10 17" id="KW-0808">Transferase</keyword>
<evidence type="ECO:0000313" key="19">
    <source>
        <dbReference type="Proteomes" id="UP000190435"/>
    </source>
</evidence>
<feature type="domain" description="PTS EIIA type-2" evidence="15">
    <location>
        <begin position="2"/>
        <end position="142"/>
    </location>
</feature>
<dbReference type="RefSeq" id="WP_078276995.1">
    <property type="nucleotide sequence ID" value="NZ_CAACXO010000047.1"/>
</dbReference>
<gene>
    <name evidence="18" type="primary">ptsI</name>
    <name evidence="17" type="ORF">B0181_08080</name>
    <name evidence="18" type="ORF">NCTC10293_02519</name>
</gene>
<evidence type="ECO:0000256" key="3">
    <source>
        <dbReference type="ARBA" id="ARBA00004496"/>
    </source>
</evidence>
<dbReference type="InterPro" id="IPR000121">
    <property type="entry name" value="PEP_util_C"/>
</dbReference>
<dbReference type="Gene3D" id="3.50.30.10">
    <property type="entry name" value="Phosphohistidine domain"/>
    <property type="match status" value="1"/>
</dbReference>
<accession>A0A1S9ZYI6</accession>
<evidence type="ECO:0000256" key="9">
    <source>
        <dbReference type="ARBA" id="ARBA00022597"/>
    </source>
</evidence>
<dbReference type="InterPro" id="IPR036637">
    <property type="entry name" value="Phosphohistidine_dom_sf"/>
</dbReference>
<dbReference type="Pfam" id="PF05524">
    <property type="entry name" value="PEP-utilisers_N"/>
    <property type="match status" value="1"/>
</dbReference>
<dbReference type="Proteomes" id="UP000190435">
    <property type="component" value="Unassembled WGS sequence"/>
</dbReference>
<dbReference type="PROSITE" id="PS00742">
    <property type="entry name" value="PEP_ENZYMES_2"/>
    <property type="match status" value="1"/>
</dbReference>
<dbReference type="Gene3D" id="3.30.1340.10">
    <property type="entry name" value="HPr-like"/>
    <property type="match status" value="1"/>
</dbReference>
<dbReference type="GO" id="GO:0009401">
    <property type="term" value="P:phosphoenolpyruvate-dependent sugar phosphotransferase system"/>
    <property type="evidence" value="ECO:0007669"/>
    <property type="project" value="UniProtKB-KW"/>
</dbReference>
<name>A0A1S9ZYI6_9GAMM</name>
<dbReference type="Gene3D" id="3.20.20.60">
    <property type="entry name" value="Phosphoenolpyruvate-binding domains"/>
    <property type="match status" value="1"/>
</dbReference>
<evidence type="ECO:0000313" key="20">
    <source>
        <dbReference type="Proteomes" id="UP000255279"/>
    </source>
</evidence>
<dbReference type="InterPro" id="IPR035895">
    <property type="entry name" value="HPr-like_sf"/>
</dbReference>
<comment type="subcellular location">
    <subcellularLocation>
        <location evidence="3">Cytoplasm</location>
    </subcellularLocation>
</comment>
<evidence type="ECO:0000256" key="11">
    <source>
        <dbReference type="ARBA" id="ARBA00022683"/>
    </source>
</evidence>
<dbReference type="Pfam" id="PF00359">
    <property type="entry name" value="PTS_EIIA_2"/>
    <property type="match status" value="1"/>
</dbReference>
<dbReference type="Proteomes" id="UP000255279">
    <property type="component" value="Unassembled WGS sequence"/>
</dbReference>
<dbReference type="InterPro" id="IPR006318">
    <property type="entry name" value="PTS_EI-like"/>
</dbReference>
<evidence type="ECO:0000313" key="17">
    <source>
        <dbReference type="EMBL" id="OOR88503.1"/>
    </source>
</evidence>
<keyword evidence="19" id="KW-1185">Reference proteome</keyword>
<keyword evidence="13" id="KW-0418">Kinase</keyword>
<dbReference type="PROSITE" id="PS00370">
    <property type="entry name" value="PEP_ENZYMES_PHOS_SITE"/>
    <property type="match status" value="1"/>
</dbReference>
<dbReference type="NCBIfam" id="TIGR01003">
    <property type="entry name" value="PTS_HPr_family"/>
    <property type="match status" value="1"/>
</dbReference>
<dbReference type="InterPro" id="IPR023151">
    <property type="entry name" value="PEP_util_CS"/>
</dbReference>
<dbReference type="Pfam" id="PF02896">
    <property type="entry name" value="PEP-utilizers_C"/>
    <property type="match status" value="1"/>
</dbReference>
<dbReference type="Gene3D" id="1.10.274.10">
    <property type="entry name" value="PtsI, HPr-binding domain"/>
    <property type="match status" value="1"/>
</dbReference>
<dbReference type="PROSITE" id="PS51350">
    <property type="entry name" value="PTS_HPR_DOM"/>
    <property type="match status" value="1"/>
</dbReference>
<dbReference type="Gene3D" id="3.40.930.10">
    <property type="entry name" value="Mannitol-specific EII, Chain A"/>
    <property type="match status" value="1"/>
</dbReference>
<keyword evidence="11" id="KW-0598">Phosphotransferase system</keyword>
<reference evidence="18 20" key="2">
    <citation type="submission" date="2018-06" db="EMBL/GenBank/DDBJ databases">
        <authorList>
            <consortium name="Pathogen Informatics"/>
            <person name="Doyle S."/>
        </authorList>
    </citation>
    <scope>NUCLEOTIDE SEQUENCE [LARGE SCALE GENOMIC DNA]</scope>
    <source>
        <strain evidence="18 20">NCTC10293</strain>
    </source>
</reference>
<dbReference type="STRING" id="34060.B0181_08080"/>
<dbReference type="InterPro" id="IPR050499">
    <property type="entry name" value="PEP-utilizing_PTS_enzyme"/>
</dbReference>
<dbReference type="PRINTS" id="PR00107">
    <property type="entry name" value="PHOSPHOCPHPR"/>
</dbReference>
<dbReference type="InterPro" id="IPR016152">
    <property type="entry name" value="PTrfase/Anion_transptr"/>
</dbReference>
<dbReference type="InterPro" id="IPR040442">
    <property type="entry name" value="Pyrv_kinase-like_dom_sf"/>
</dbReference>
<comment type="cofactor">
    <cofactor evidence="2">
        <name>Mg(2+)</name>
        <dbReference type="ChEBI" id="CHEBI:18420"/>
    </cofactor>
</comment>
<evidence type="ECO:0000259" key="15">
    <source>
        <dbReference type="PROSITE" id="PS51094"/>
    </source>
</evidence>
<evidence type="ECO:0000256" key="7">
    <source>
        <dbReference type="ARBA" id="ARBA00022490"/>
    </source>
</evidence>
<dbReference type="PANTHER" id="PTHR46244">
    <property type="entry name" value="PHOSPHOENOLPYRUVATE-PROTEIN PHOSPHOTRANSFERASE"/>
    <property type="match status" value="1"/>
</dbReference>
<dbReference type="InterPro" id="IPR002178">
    <property type="entry name" value="PTS_EIIA_type-2_dom"/>
</dbReference>
<evidence type="ECO:0000256" key="1">
    <source>
        <dbReference type="ARBA" id="ARBA00000683"/>
    </source>
</evidence>
<keyword evidence="17" id="KW-0670">Pyruvate</keyword>
<reference evidence="17 19" key="1">
    <citation type="submission" date="2017-02" db="EMBL/GenBank/DDBJ databases">
        <title>Draft genome sequence of Moraxella caviae CCUG 355 type strain.</title>
        <authorList>
            <person name="Engstrom-Jakobsson H."/>
            <person name="Salva-Serra F."/>
            <person name="Thorell K."/>
            <person name="Gonzales-Siles L."/>
            <person name="Karlsson R."/>
            <person name="Boulund F."/>
            <person name="Engstrand L."/>
            <person name="Moore E."/>
        </authorList>
    </citation>
    <scope>NUCLEOTIDE SEQUENCE [LARGE SCALE GENOMIC DNA]</scope>
    <source>
        <strain evidence="17 19">CCUG 355</strain>
    </source>
</reference>
<comment type="catalytic activity">
    <reaction evidence="1">
        <text>L-histidyl-[protein] + phosphoenolpyruvate = N(pros)-phospho-L-histidyl-[protein] + pyruvate</text>
        <dbReference type="Rhea" id="RHEA:23880"/>
        <dbReference type="Rhea" id="RHEA-COMP:9745"/>
        <dbReference type="Rhea" id="RHEA-COMP:9746"/>
        <dbReference type="ChEBI" id="CHEBI:15361"/>
        <dbReference type="ChEBI" id="CHEBI:29979"/>
        <dbReference type="ChEBI" id="CHEBI:58702"/>
        <dbReference type="ChEBI" id="CHEBI:64837"/>
        <dbReference type="EC" id="2.7.3.9"/>
    </reaction>
</comment>
<keyword evidence="7" id="KW-0963">Cytoplasm</keyword>
<evidence type="ECO:0000259" key="16">
    <source>
        <dbReference type="PROSITE" id="PS51350"/>
    </source>
</evidence>
<dbReference type="EMBL" id="UGQE01000004">
    <property type="protein sequence ID" value="STZ14913.1"/>
    <property type="molecule type" value="Genomic_DNA"/>
</dbReference>
<dbReference type="GO" id="GO:0016301">
    <property type="term" value="F:kinase activity"/>
    <property type="evidence" value="ECO:0007669"/>
    <property type="project" value="UniProtKB-KW"/>
</dbReference>
<dbReference type="SUPFAM" id="SSF47831">
    <property type="entry name" value="Enzyme I of the PEP:sugar phosphotransferase system HPr-binding (sub)domain"/>
    <property type="match status" value="1"/>
</dbReference>
<evidence type="ECO:0000256" key="12">
    <source>
        <dbReference type="ARBA" id="ARBA00022723"/>
    </source>
</evidence>
<evidence type="ECO:0000256" key="10">
    <source>
        <dbReference type="ARBA" id="ARBA00022679"/>
    </source>
</evidence>
<dbReference type="InterPro" id="IPR001020">
    <property type="entry name" value="PTS_HPr_His_P_site"/>
</dbReference>
<dbReference type="EC" id="2.7.3.9" evidence="5"/>
<keyword evidence="8" id="KW-0597">Phosphoprotein</keyword>
<dbReference type="InterPro" id="IPR008731">
    <property type="entry name" value="PTS_EIN"/>
</dbReference>
<evidence type="ECO:0000256" key="8">
    <source>
        <dbReference type="ARBA" id="ARBA00022553"/>
    </source>
</evidence>
<evidence type="ECO:0000256" key="6">
    <source>
        <dbReference type="ARBA" id="ARBA00022448"/>
    </source>
</evidence>
<dbReference type="OrthoDB" id="9765468at2"/>
<dbReference type="GO" id="GO:0008965">
    <property type="term" value="F:phosphoenolpyruvate-protein phosphotransferase activity"/>
    <property type="evidence" value="ECO:0007669"/>
    <property type="project" value="UniProtKB-EC"/>
</dbReference>
<dbReference type="InterPro" id="IPR008279">
    <property type="entry name" value="PEP-util_enz_mobile_dom"/>
</dbReference>
<evidence type="ECO:0000256" key="14">
    <source>
        <dbReference type="ARBA" id="ARBA00022842"/>
    </source>
</evidence>
<evidence type="ECO:0000256" key="2">
    <source>
        <dbReference type="ARBA" id="ARBA00001946"/>
    </source>
</evidence>